<dbReference type="VEuPathDB" id="ToxoDB:BESB_045410"/>
<reference evidence="4 5" key="1">
    <citation type="submission" date="2017-09" db="EMBL/GenBank/DDBJ databases">
        <title>Genome sequencing of Besnoitia besnoiti strain Bb-Ger1.</title>
        <authorList>
            <person name="Schares G."/>
            <person name="Venepally P."/>
            <person name="Lorenzi H.A."/>
        </authorList>
    </citation>
    <scope>NUCLEOTIDE SEQUENCE [LARGE SCALE GENOMIC DNA]</scope>
    <source>
        <strain evidence="4 5">Bb-Ger1</strain>
    </source>
</reference>
<dbReference type="Pfam" id="PF00240">
    <property type="entry name" value="ubiquitin"/>
    <property type="match status" value="1"/>
</dbReference>
<dbReference type="PRINTS" id="PR00348">
    <property type="entry name" value="UBIQUITIN"/>
</dbReference>
<dbReference type="InterPro" id="IPR006636">
    <property type="entry name" value="STI1_HS-bd"/>
</dbReference>
<evidence type="ECO:0000256" key="1">
    <source>
        <dbReference type="SAM" id="MobiDB-lite"/>
    </source>
</evidence>
<evidence type="ECO:0000313" key="5">
    <source>
        <dbReference type="Proteomes" id="UP000224006"/>
    </source>
</evidence>
<dbReference type="Gene3D" id="1.10.8.10">
    <property type="entry name" value="DNA helicase RuvA subunit, C-terminal domain"/>
    <property type="match status" value="1"/>
</dbReference>
<feature type="region of interest" description="Disordered" evidence="1">
    <location>
        <begin position="520"/>
        <end position="561"/>
    </location>
</feature>
<organism evidence="4 5">
    <name type="scientific">Besnoitia besnoiti</name>
    <name type="common">Apicomplexan protozoan</name>
    <dbReference type="NCBI Taxonomy" id="94643"/>
    <lineage>
        <taxon>Eukaryota</taxon>
        <taxon>Sar</taxon>
        <taxon>Alveolata</taxon>
        <taxon>Apicomplexa</taxon>
        <taxon>Conoidasida</taxon>
        <taxon>Coccidia</taxon>
        <taxon>Eucoccidiorida</taxon>
        <taxon>Eimeriorina</taxon>
        <taxon>Sarcocystidae</taxon>
        <taxon>Besnoitia</taxon>
    </lineage>
</organism>
<dbReference type="Pfam" id="PF00627">
    <property type="entry name" value="UBA"/>
    <property type="match status" value="1"/>
</dbReference>
<feature type="compositionally biased region" description="Basic and acidic residues" evidence="1">
    <location>
        <begin position="21"/>
        <end position="31"/>
    </location>
</feature>
<dbReference type="PROSITE" id="PS50053">
    <property type="entry name" value="UBIQUITIN_2"/>
    <property type="match status" value="1"/>
</dbReference>
<dbReference type="InterPro" id="IPR015496">
    <property type="entry name" value="Ubiquilin"/>
</dbReference>
<comment type="caution">
    <text evidence="4">The sequence shown here is derived from an EMBL/GenBank/DDBJ whole genome shotgun (WGS) entry which is preliminary data.</text>
</comment>
<dbReference type="OrthoDB" id="267397at2759"/>
<feature type="domain" description="Ubiquitin-like" evidence="3">
    <location>
        <begin position="57"/>
        <end position="132"/>
    </location>
</feature>
<keyword evidence="5" id="KW-1185">Reference proteome</keyword>
<dbReference type="GeneID" id="40309471"/>
<dbReference type="RefSeq" id="XP_029220358.1">
    <property type="nucleotide sequence ID" value="XM_029362992.1"/>
</dbReference>
<feature type="compositionally biased region" description="Low complexity" evidence="1">
    <location>
        <begin position="319"/>
        <end position="334"/>
    </location>
</feature>
<dbReference type="GO" id="GO:0006511">
    <property type="term" value="P:ubiquitin-dependent protein catabolic process"/>
    <property type="evidence" value="ECO:0007669"/>
    <property type="project" value="TreeGrafter"/>
</dbReference>
<dbReference type="InterPro" id="IPR019956">
    <property type="entry name" value="Ubiquitin_dom"/>
</dbReference>
<evidence type="ECO:0000313" key="4">
    <source>
        <dbReference type="EMBL" id="PFH36349.1"/>
    </source>
</evidence>
<dbReference type="FunFam" id="1.10.260.100:FF:000001">
    <property type="entry name" value="Ubiquilin 1"/>
    <property type="match status" value="1"/>
</dbReference>
<dbReference type="InterPro" id="IPR009060">
    <property type="entry name" value="UBA-like_sf"/>
</dbReference>
<protein>
    <submittedName>
        <fullName evidence="4">Ubiquitin family protein</fullName>
    </submittedName>
</protein>
<sequence length="607" mass="63043">MDGDSRSPLASPSDSSSASHPEGERARRADGATEASPSDDAQPSAGAEKERGEGAEIPVTIKLINGQTTDVRVNSALSVNEWKQQLEAVFHIPPNEQRLVAAGRVLQDARTVSSYSLSPNSTVHLLRNRSAGNSSAATAFSADQAARGISSSQMQGLARAADSISPLGGDGSQQDVFQQFLQSSLMEQLTNNPDFLRMVMESNPQLQQLREQNPELNHLLNDPQVFRQSIQMVRNPALLREMMRSTDRAMANIEALPGGFHALMRMYHTIQEPMYAATIDAASSNGLAGSAGDAEAQRQAYERVRNSTEAVEEMPNPWAPLSPSATSGSTASPPDQLSELMGGGIFPTTQASTEQGNLLGASSAQPASGIPQFSPFGMPFLAPPAASGALRSGGPSQAAPATSFSATSSSATSSSATSSSLSARTGSGSSPASESSSPARGSASAPVSSAAASAGDDASLRLLMDLLGSSMRNSGDVEQLEQQMHRFGLSGSAFNPGEAQASTQALFGGSPFLGMFPPFSAGATSSRETPSTSTSRVAPAAVQASTPSQETAESQSESADHSRYALQLGTLRAMGFTDTSQCVQALDSAGGNLNRAIDILLSQQNRP</sequence>
<proteinExistence type="predicted"/>
<feature type="compositionally biased region" description="Low complexity" evidence="1">
    <location>
        <begin position="545"/>
        <end position="557"/>
    </location>
</feature>
<dbReference type="InterPro" id="IPR029071">
    <property type="entry name" value="Ubiquitin-like_domsf"/>
</dbReference>
<dbReference type="GO" id="GO:0005829">
    <property type="term" value="C:cytosol"/>
    <property type="evidence" value="ECO:0007669"/>
    <property type="project" value="TreeGrafter"/>
</dbReference>
<dbReference type="SMART" id="SM00727">
    <property type="entry name" value="STI1"/>
    <property type="match status" value="2"/>
</dbReference>
<dbReference type="InterPro" id="IPR015940">
    <property type="entry name" value="UBA"/>
</dbReference>
<dbReference type="Gene3D" id="3.10.20.90">
    <property type="entry name" value="Phosphatidylinositol 3-kinase Catalytic Subunit, Chain A, domain 1"/>
    <property type="match status" value="1"/>
</dbReference>
<name>A0A2A9MEQ0_BESBE</name>
<evidence type="ECO:0000259" key="2">
    <source>
        <dbReference type="PROSITE" id="PS50030"/>
    </source>
</evidence>
<feature type="domain" description="UBA" evidence="2">
    <location>
        <begin position="558"/>
        <end position="603"/>
    </location>
</feature>
<dbReference type="SMART" id="SM00213">
    <property type="entry name" value="UBQ"/>
    <property type="match status" value="1"/>
</dbReference>
<dbReference type="PROSITE" id="PS50030">
    <property type="entry name" value="UBA"/>
    <property type="match status" value="1"/>
</dbReference>
<dbReference type="GO" id="GO:0031593">
    <property type="term" value="F:polyubiquitin modification-dependent protein binding"/>
    <property type="evidence" value="ECO:0007669"/>
    <property type="project" value="TreeGrafter"/>
</dbReference>
<feature type="region of interest" description="Disordered" evidence="1">
    <location>
        <begin position="286"/>
        <end position="366"/>
    </location>
</feature>
<dbReference type="SUPFAM" id="SSF54236">
    <property type="entry name" value="Ubiquitin-like"/>
    <property type="match status" value="1"/>
</dbReference>
<dbReference type="KEGG" id="bbes:BESB_045410"/>
<dbReference type="SMART" id="SM00165">
    <property type="entry name" value="UBA"/>
    <property type="match status" value="1"/>
</dbReference>
<accession>A0A2A9MEQ0</accession>
<dbReference type="SUPFAM" id="SSF46934">
    <property type="entry name" value="UBA-like"/>
    <property type="match status" value="1"/>
</dbReference>
<feature type="region of interest" description="Disordered" evidence="1">
    <location>
        <begin position="1"/>
        <end position="54"/>
    </location>
</feature>
<gene>
    <name evidence="4" type="ORF">BESB_045410</name>
</gene>
<feature type="region of interest" description="Disordered" evidence="1">
    <location>
        <begin position="386"/>
        <end position="454"/>
    </location>
</feature>
<dbReference type="Pfam" id="PF23195">
    <property type="entry name" value="UBQLN1"/>
    <property type="match status" value="1"/>
</dbReference>
<dbReference type="AlphaFoldDB" id="A0A2A9MEQ0"/>
<dbReference type="InterPro" id="IPR000626">
    <property type="entry name" value="Ubiquitin-like_dom"/>
</dbReference>
<dbReference type="Proteomes" id="UP000224006">
    <property type="component" value="Chromosome III"/>
</dbReference>
<feature type="compositionally biased region" description="Low complexity" evidence="1">
    <location>
        <begin position="396"/>
        <end position="454"/>
    </location>
</feature>
<dbReference type="PANTHER" id="PTHR10677">
    <property type="entry name" value="UBIQUILIN"/>
    <property type="match status" value="1"/>
</dbReference>
<evidence type="ECO:0000259" key="3">
    <source>
        <dbReference type="PROSITE" id="PS50053"/>
    </source>
</evidence>
<feature type="compositionally biased region" description="Polar residues" evidence="1">
    <location>
        <begin position="347"/>
        <end position="366"/>
    </location>
</feature>
<dbReference type="Gene3D" id="1.10.260.100">
    <property type="match status" value="1"/>
</dbReference>
<dbReference type="STRING" id="94643.A0A2A9MEQ0"/>
<dbReference type="PANTHER" id="PTHR10677:SF3">
    <property type="entry name" value="FI07626P-RELATED"/>
    <property type="match status" value="1"/>
</dbReference>
<feature type="compositionally biased region" description="Low complexity" evidence="1">
    <location>
        <begin position="524"/>
        <end position="536"/>
    </location>
</feature>
<feature type="compositionally biased region" description="Low complexity" evidence="1">
    <location>
        <begin position="1"/>
        <end position="19"/>
    </location>
</feature>
<dbReference type="CDD" id="cd17039">
    <property type="entry name" value="Ubl_ubiquitin_like"/>
    <property type="match status" value="1"/>
</dbReference>
<dbReference type="EMBL" id="NWUJ01000003">
    <property type="protein sequence ID" value="PFH36349.1"/>
    <property type="molecule type" value="Genomic_DNA"/>
</dbReference>